<feature type="region of interest" description="Disordered" evidence="13">
    <location>
        <begin position="485"/>
        <end position="611"/>
    </location>
</feature>
<evidence type="ECO:0000313" key="15">
    <source>
        <dbReference type="Proteomes" id="UP001153954"/>
    </source>
</evidence>
<keyword evidence="10 12" id="KW-0449">Lipoprotein</keyword>
<dbReference type="GO" id="GO:0045202">
    <property type="term" value="C:synapse"/>
    <property type="evidence" value="ECO:0007669"/>
    <property type="project" value="TreeGrafter"/>
</dbReference>
<dbReference type="GO" id="GO:0009966">
    <property type="term" value="P:regulation of signal transduction"/>
    <property type="evidence" value="ECO:0007669"/>
    <property type="project" value="InterPro"/>
</dbReference>
<feature type="region of interest" description="Disordered" evidence="13">
    <location>
        <begin position="278"/>
        <end position="301"/>
    </location>
</feature>
<comment type="similarity">
    <text evidence="2 11">Belongs to the glypican family.</text>
</comment>
<feature type="compositionally biased region" description="Basic and acidic residues" evidence="13">
    <location>
        <begin position="337"/>
        <end position="348"/>
    </location>
</feature>
<evidence type="ECO:0008006" key="16">
    <source>
        <dbReference type="Google" id="ProtNLM"/>
    </source>
</evidence>
<keyword evidence="7 12" id="KW-0472">Membrane</keyword>
<feature type="region of interest" description="Disordered" evidence="13">
    <location>
        <begin position="314"/>
        <end position="373"/>
    </location>
</feature>
<gene>
    <name evidence="14" type="ORF">EEDITHA_LOCUS14437</name>
</gene>
<evidence type="ECO:0000256" key="3">
    <source>
        <dbReference type="ARBA" id="ARBA00022475"/>
    </source>
</evidence>
<dbReference type="AlphaFoldDB" id="A0AAU9UNZ3"/>
<evidence type="ECO:0000256" key="5">
    <source>
        <dbReference type="ARBA" id="ARBA00022729"/>
    </source>
</evidence>
<evidence type="ECO:0000256" key="11">
    <source>
        <dbReference type="RuleBase" id="RU003518"/>
    </source>
</evidence>
<keyword evidence="4 12" id="KW-0336">GPI-anchor</keyword>
<dbReference type="EMBL" id="CAKOGL010000022">
    <property type="protein sequence ID" value="CAH2099465.1"/>
    <property type="molecule type" value="Genomic_DNA"/>
</dbReference>
<keyword evidence="3" id="KW-1003">Cell membrane</keyword>
<dbReference type="GO" id="GO:0005886">
    <property type="term" value="C:plasma membrane"/>
    <property type="evidence" value="ECO:0007669"/>
    <property type="project" value="UniProtKB-SubCell"/>
</dbReference>
<dbReference type="GO" id="GO:0016477">
    <property type="term" value="P:cell migration"/>
    <property type="evidence" value="ECO:0007669"/>
    <property type="project" value="TreeGrafter"/>
</dbReference>
<dbReference type="Pfam" id="PF01153">
    <property type="entry name" value="Glypican"/>
    <property type="match status" value="2"/>
</dbReference>
<evidence type="ECO:0000256" key="9">
    <source>
        <dbReference type="ARBA" id="ARBA00023207"/>
    </source>
</evidence>
<evidence type="ECO:0000256" key="6">
    <source>
        <dbReference type="ARBA" id="ARBA00022974"/>
    </source>
</evidence>
<keyword evidence="5" id="KW-0732">Signal</keyword>
<evidence type="ECO:0000256" key="13">
    <source>
        <dbReference type="SAM" id="MobiDB-lite"/>
    </source>
</evidence>
<keyword evidence="15" id="KW-1185">Reference proteome</keyword>
<reference evidence="14" key="1">
    <citation type="submission" date="2022-03" db="EMBL/GenBank/DDBJ databases">
        <authorList>
            <person name="Tunstrom K."/>
        </authorList>
    </citation>
    <scope>NUCLEOTIDE SEQUENCE</scope>
</reference>
<feature type="region of interest" description="Disordered" evidence="13">
    <location>
        <begin position="430"/>
        <end position="450"/>
    </location>
</feature>
<feature type="compositionally biased region" description="Basic and acidic residues" evidence="13">
    <location>
        <begin position="284"/>
        <end position="301"/>
    </location>
</feature>
<feature type="compositionally biased region" description="Basic and acidic residues" evidence="13">
    <location>
        <begin position="314"/>
        <end position="327"/>
    </location>
</feature>
<dbReference type="InterPro" id="IPR001863">
    <property type="entry name" value="Glypican"/>
</dbReference>
<evidence type="ECO:0000256" key="10">
    <source>
        <dbReference type="ARBA" id="ARBA00023288"/>
    </source>
</evidence>
<dbReference type="GO" id="GO:1905475">
    <property type="term" value="P:regulation of protein localization to membrane"/>
    <property type="evidence" value="ECO:0007669"/>
    <property type="project" value="TreeGrafter"/>
</dbReference>
<dbReference type="PANTHER" id="PTHR10822">
    <property type="entry name" value="GLYPICAN"/>
    <property type="match status" value="1"/>
</dbReference>
<dbReference type="PANTHER" id="PTHR10822:SF30">
    <property type="entry name" value="DALLY-LIKE, ISOFORM A"/>
    <property type="match status" value="1"/>
</dbReference>
<evidence type="ECO:0000256" key="4">
    <source>
        <dbReference type="ARBA" id="ARBA00022622"/>
    </source>
</evidence>
<name>A0AAU9UNZ3_EUPED</name>
<evidence type="ECO:0000256" key="7">
    <source>
        <dbReference type="ARBA" id="ARBA00023136"/>
    </source>
</evidence>
<evidence type="ECO:0000313" key="14">
    <source>
        <dbReference type="EMBL" id="CAH2099465.1"/>
    </source>
</evidence>
<evidence type="ECO:0000256" key="2">
    <source>
        <dbReference type="ARBA" id="ARBA00010260"/>
    </source>
</evidence>
<organism evidence="14 15">
    <name type="scientific">Euphydryas editha</name>
    <name type="common">Edith's checkerspot</name>
    <dbReference type="NCBI Taxonomy" id="104508"/>
    <lineage>
        <taxon>Eukaryota</taxon>
        <taxon>Metazoa</taxon>
        <taxon>Ecdysozoa</taxon>
        <taxon>Arthropoda</taxon>
        <taxon>Hexapoda</taxon>
        <taxon>Insecta</taxon>
        <taxon>Pterygota</taxon>
        <taxon>Neoptera</taxon>
        <taxon>Endopterygota</taxon>
        <taxon>Lepidoptera</taxon>
        <taxon>Glossata</taxon>
        <taxon>Ditrysia</taxon>
        <taxon>Papilionoidea</taxon>
        <taxon>Nymphalidae</taxon>
        <taxon>Nymphalinae</taxon>
        <taxon>Euphydryas</taxon>
    </lineage>
</organism>
<proteinExistence type="inferred from homology"/>
<comment type="subcellular location">
    <subcellularLocation>
        <location evidence="1 12">Cell membrane</location>
        <topology evidence="1 12">Lipid-anchor</topology>
        <topology evidence="1 12">GPI-anchor</topology>
    </subcellularLocation>
</comment>
<evidence type="ECO:0000256" key="1">
    <source>
        <dbReference type="ARBA" id="ARBA00004609"/>
    </source>
</evidence>
<accession>A0AAU9UNZ3</accession>
<keyword evidence="9 12" id="KW-0357">Heparan sulfate</keyword>
<comment type="function">
    <text evidence="12">Cell surface proteoglycan.</text>
</comment>
<dbReference type="GO" id="GO:0005576">
    <property type="term" value="C:extracellular region"/>
    <property type="evidence" value="ECO:0007669"/>
    <property type="project" value="TreeGrafter"/>
</dbReference>
<dbReference type="GO" id="GO:0009986">
    <property type="term" value="C:cell surface"/>
    <property type="evidence" value="ECO:0007669"/>
    <property type="project" value="TreeGrafter"/>
</dbReference>
<keyword evidence="8" id="KW-0325">Glycoprotein</keyword>
<keyword evidence="6 12" id="KW-0654">Proteoglycan</keyword>
<protein>
    <recommendedName>
        <fullName evidence="16">Glypican-6</fullName>
    </recommendedName>
</protein>
<comment type="caution">
    <text evidence="14">The sequence shown here is derived from an EMBL/GenBank/DDBJ whole genome shotgun (WGS) entry which is preliminary data.</text>
</comment>
<dbReference type="GO" id="GO:0098552">
    <property type="term" value="C:side of membrane"/>
    <property type="evidence" value="ECO:0007669"/>
    <property type="project" value="UniProtKB-KW"/>
</dbReference>
<sequence>MFKRTYGMIYEQHTYVFEQFFEQLERYYTRGDNDFDEMMDGFFGILYQKMFTVLNSQYSFDEKYLKCVNEHMRDIQPFEDVPSKLSVQLRRAFVATRTFHKALRAGADVVRNMIQVGVTQECVKAWARLRYCGTCSGQQQPACSRYCHNVIKGCLPIHADLGEQWDAYVDAVEKVADRLLGPFNIAMVVEPIDIKISEAIMSFQERNQEISQKIFSGCGKPILGGGASTGPFFAPDRSRRFARSVIPDFDWNHKTNDVDDFEIEASFESLVNDDPSLISLRSPEGIRKATEEMAEQSKSRERFLQYMKGQIKLEDYEENERKKRDADPDPAPGSSEIDFKSYEFDGKRGSKKKKPTSAKAEDGHGAESGPALERLVRETRARVRSSRRYWLHLPAVLCASASVTSAPCFNGSHVASYTSIAAGDGSAALASNPEVRGASPPGPPPPAESLRSFTAKLKDAYNGVEVQWKDSAEDLQSAAATATELVDGGGSGSGSGDHTNDNEDEDDLSPDYPEGSGDGRPEPDVPEPEVGNREPDIVPSIVDVPGTKNVQVPVQTEELPATRIDIPNREYAPPRSYPAPDTPSGPVQTPVDVPSGTDQAREQPVAGSADRPSLSTALFTYALPVVCAWFGTIVTDIF</sequence>
<evidence type="ECO:0000256" key="12">
    <source>
        <dbReference type="RuleBase" id="RU003519"/>
    </source>
</evidence>
<evidence type="ECO:0000256" key="8">
    <source>
        <dbReference type="ARBA" id="ARBA00023180"/>
    </source>
</evidence>
<dbReference type="Proteomes" id="UP001153954">
    <property type="component" value="Unassembled WGS sequence"/>
</dbReference>